<keyword evidence="2" id="KW-1185">Reference proteome</keyword>
<dbReference type="OMA" id="IMSLWAD"/>
<name>M2SYC7_COCH5</name>
<dbReference type="HOGENOM" id="CLU_3068519_0_0_1"/>
<gene>
    <name evidence="1" type="ORF">COCHEDRAFT_1179027</name>
</gene>
<evidence type="ECO:0000313" key="1">
    <source>
        <dbReference type="EMBL" id="EMD90355.1"/>
    </source>
</evidence>
<sequence length="53" mass="6283">MAPTKRKKVDVEHLRSLAQQEQEPTPLTKEEIKATMIPSSYKQYEYIMTLWSE</sequence>
<dbReference type="EMBL" id="KB445578">
    <property type="protein sequence ID" value="EMD90355.1"/>
    <property type="molecule type" value="Genomic_DNA"/>
</dbReference>
<protein>
    <submittedName>
        <fullName evidence="1">Uncharacterized protein</fullName>
    </submittedName>
</protein>
<reference evidence="1 2" key="1">
    <citation type="journal article" date="2012" name="PLoS Pathog.">
        <title>Diverse lifestyles and strategies of plant pathogenesis encoded in the genomes of eighteen Dothideomycetes fungi.</title>
        <authorList>
            <person name="Ohm R.A."/>
            <person name="Feau N."/>
            <person name="Henrissat B."/>
            <person name="Schoch C.L."/>
            <person name="Horwitz B.A."/>
            <person name="Barry K.W."/>
            <person name="Condon B.J."/>
            <person name="Copeland A.C."/>
            <person name="Dhillon B."/>
            <person name="Glaser F."/>
            <person name="Hesse C.N."/>
            <person name="Kosti I."/>
            <person name="LaButti K."/>
            <person name="Lindquist E.A."/>
            <person name="Lucas S."/>
            <person name="Salamov A.A."/>
            <person name="Bradshaw R.E."/>
            <person name="Ciuffetti L."/>
            <person name="Hamelin R.C."/>
            <person name="Kema G.H.J."/>
            <person name="Lawrence C."/>
            <person name="Scott J.A."/>
            <person name="Spatafora J.W."/>
            <person name="Turgeon B.G."/>
            <person name="de Wit P.J.G.M."/>
            <person name="Zhong S."/>
            <person name="Goodwin S.B."/>
            <person name="Grigoriev I.V."/>
        </authorList>
    </citation>
    <scope>NUCLEOTIDE SEQUENCE [LARGE SCALE GENOMIC DNA]</scope>
    <source>
        <strain evidence="2">C5 / ATCC 48332 / race O</strain>
    </source>
</reference>
<organism evidence="1 2">
    <name type="scientific">Cochliobolus heterostrophus (strain C5 / ATCC 48332 / race O)</name>
    <name type="common">Southern corn leaf blight fungus</name>
    <name type="synonym">Bipolaris maydis</name>
    <dbReference type="NCBI Taxonomy" id="701091"/>
    <lineage>
        <taxon>Eukaryota</taxon>
        <taxon>Fungi</taxon>
        <taxon>Dikarya</taxon>
        <taxon>Ascomycota</taxon>
        <taxon>Pezizomycotina</taxon>
        <taxon>Dothideomycetes</taxon>
        <taxon>Pleosporomycetidae</taxon>
        <taxon>Pleosporales</taxon>
        <taxon>Pleosporineae</taxon>
        <taxon>Pleosporaceae</taxon>
        <taxon>Bipolaris</taxon>
    </lineage>
</organism>
<proteinExistence type="predicted"/>
<dbReference type="Proteomes" id="UP000016936">
    <property type="component" value="Unassembled WGS sequence"/>
</dbReference>
<dbReference type="AlphaFoldDB" id="M2SYC7"/>
<evidence type="ECO:0000313" key="2">
    <source>
        <dbReference type="Proteomes" id="UP000016936"/>
    </source>
</evidence>
<accession>M2SYC7</accession>
<reference evidence="2" key="2">
    <citation type="journal article" date="2013" name="PLoS Genet.">
        <title>Comparative genome structure, secondary metabolite, and effector coding capacity across Cochliobolus pathogens.</title>
        <authorList>
            <person name="Condon B.J."/>
            <person name="Leng Y."/>
            <person name="Wu D."/>
            <person name="Bushley K.E."/>
            <person name="Ohm R.A."/>
            <person name="Otillar R."/>
            <person name="Martin J."/>
            <person name="Schackwitz W."/>
            <person name="Grimwood J."/>
            <person name="MohdZainudin N."/>
            <person name="Xue C."/>
            <person name="Wang R."/>
            <person name="Manning V.A."/>
            <person name="Dhillon B."/>
            <person name="Tu Z.J."/>
            <person name="Steffenson B.J."/>
            <person name="Salamov A."/>
            <person name="Sun H."/>
            <person name="Lowry S."/>
            <person name="LaButti K."/>
            <person name="Han J."/>
            <person name="Copeland A."/>
            <person name="Lindquist E."/>
            <person name="Barry K."/>
            <person name="Schmutz J."/>
            <person name="Baker S.E."/>
            <person name="Ciuffetti L.M."/>
            <person name="Grigoriev I.V."/>
            <person name="Zhong S."/>
            <person name="Turgeon B.G."/>
        </authorList>
    </citation>
    <scope>NUCLEOTIDE SEQUENCE [LARGE SCALE GENOMIC DNA]</scope>
    <source>
        <strain evidence="2">C5 / ATCC 48332 / race O</strain>
    </source>
</reference>